<protein>
    <submittedName>
        <fullName evidence="1">Uncharacterized protein</fullName>
    </submittedName>
</protein>
<organism evidence="1">
    <name type="scientific">bioreactor metagenome</name>
    <dbReference type="NCBI Taxonomy" id="1076179"/>
    <lineage>
        <taxon>unclassified sequences</taxon>
        <taxon>metagenomes</taxon>
        <taxon>ecological metagenomes</taxon>
    </lineage>
</organism>
<accession>A0A644VP82</accession>
<reference evidence="1" key="1">
    <citation type="submission" date="2019-08" db="EMBL/GenBank/DDBJ databases">
        <authorList>
            <person name="Kucharzyk K."/>
            <person name="Murdoch R.W."/>
            <person name="Higgins S."/>
            <person name="Loffler F."/>
        </authorList>
    </citation>
    <scope>NUCLEOTIDE SEQUENCE</scope>
</reference>
<evidence type="ECO:0000313" key="1">
    <source>
        <dbReference type="EMBL" id="MPL93224.1"/>
    </source>
</evidence>
<sequence>MMRLKLYKINKNRLLLLPLAILLCFSCSLKQEIKQFFDIPLNSSVYTPKPTDSRVCTTANFVSVTDHISKTKPQGESKFIVNSSNCETLSLIWITKSVIYEGNTLRGESGVPIFIFQRKLII</sequence>
<comment type="caution">
    <text evidence="1">The sequence shown here is derived from an EMBL/GenBank/DDBJ whole genome shotgun (WGS) entry which is preliminary data.</text>
</comment>
<gene>
    <name evidence="1" type="ORF">SDC9_39350</name>
</gene>
<dbReference type="EMBL" id="VSSQ01000385">
    <property type="protein sequence ID" value="MPL93224.1"/>
    <property type="molecule type" value="Genomic_DNA"/>
</dbReference>
<dbReference type="AlphaFoldDB" id="A0A644VP82"/>
<name>A0A644VP82_9ZZZZ</name>
<proteinExistence type="predicted"/>